<evidence type="ECO:0000256" key="1">
    <source>
        <dbReference type="ARBA" id="ARBA00003121"/>
    </source>
</evidence>
<dbReference type="EC" id="2.7.2.4" evidence="14"/>
<keyword evidence="8 14" id="KW-0418">Kinase</keyword>
<dbReference type="InterPro" id="IPR001341">
    <property type="entry name" value="Asp_kinase"/>
</dbReference>
<dbReference type="InterPro" id="IPR002912">
    <property type="entry name" value="ACT_dom"/>
</dbReference>
<dbReference type="CDD" id="cd04911">
    <property type="entry name" value="ACT_AKiii-YclM-BS_1"/>
    <property type="match status" value="1"/>
</dbReference>
<feature type="binding site" evidence="13">
    <location>
        <begin position="5"/>
        <end position="8"/>
    </location>
    <ligand>
        <name>ATP</name>
        <dbReference type="ChEBI" id="CHEBI:30616"/>
    </ligand>
</feature>
<evidence type="ECO:0000313" key="18">
    <source>
        <dbReference type="Proteomes" id="UP000886857"/>
    </source>
</evidence>
<evidence type="ECO:0000313" key="17">
    <source>
        <dbReference type="EMBL" id="HIU98816.1"/>
    </source>
</evidence>
<protein>
    <recommendedName>
        <fullName evidence="14">Aspartokinase</fullName>
        <ecNumber evidence="14">2.7.2.4</ecNumber>
    </recommendedName>
</protein>
<keyword evidence="9 13" id="KW-0067">ATP-binding</keyword>
<dbReference type="SUPFAM" id="SSF53633">
    <property type="entry name" value="Carbamate kinase-like"/>
    <property type="match status" value="1"/>
</dbReference>
<accession>A0A9D1N955</accession>
<dbReference type="GO" id="GO:0005524">
    <property type="term" value="F:ATP binding"/>
    <property type="evidence" value="ECO:0007669"/>
    <property type="project" value="UniProtKB-KW"/>
</dbReference>
<comment type="pathway">
    <text evidence="2 15">Amino-acid biosynthesis; L-lysine biosynthesis via DAP pathway; (S)-tetrahydrodipicolinate from L-aspartate: step 1/4.</text>
</comment>
<evidence type="ECO:0000256" key="6">
    <source>
        <dbReference type="ARBA" id="ARBA00022679"/>
    </source>
</evidence>
<gene>
    <name evidence="17" type="ORF">IAC73_03115</name>
</gene>
<dbReference type="Gene3D" id="3.30.2130.10">
    <property type="entry name" value="VC0802-like"/>
    <property type="match status" value="1"/>
</dbReference>
<evidence type="ECO:0000256" key="8">
    <source>
        <dbReference type="ARBA" id="ARBA00022777"/>
    </source>
</evidence>
<dbReference type="InterPro" id="IPR005260">
    <property type="entry name" value="Asp_kin_monofn"/>
</dbReference>
<feature type="binding site" evidence="13">
    <location>
        <position position="114"/>
    </location>
    <ligand>
        <name>substrate</name>
    </ligand>
</feature>
<evidence type="ECO:0000256" key="10">
    <source>
        <dbReference type="ARBA" id="ARBA00022915"/>
    </source>
</evidence>
<keyword evidence="10" id="KW-0220">Diaminopimelate biosynthesis</keyword>
<keyword evidence="15" id="KW-0028">Amino-acid biosynthesis</keyword>
<dbReference type="AlphaFoldDB" id="A0A9D1N955"/>
<dbReference type="PANTHER" id="PTHR21499:SF67">
    <property type="entry name" value="ASPARTOKINASE 3"/>
    <property type="match status" value="1"/>
</dbReference>
<sequence length="436" mass="46944">MKVCKFGGTSMANSATITQVADIVRADSERRYVVVSAPGKRTSADIKVTDALYACHRERAEKGSCKEAFAVIRKRFLDIEKELGIDISVASELDAIEKAIDAGASADYTASRGEYLSARVLAALLGYEFVDTASLIKFDKDGALLLDLSLDNIRDRLASVDRAVLPGFYGTDNENEIKTFSRGGSDISGAIVARAMSASVYENWTDVDGFLTADPRIVKDPDIISCLSYKELRELAYMGAEVLHPESVFPVRTAGIPINIKNTFNPSAAGTMIVPDGKVPAAGGKVITGIAGRKGFTIINIEKDMMNREIGFGRKALSILEYEGISFEHMPSGIDTLSLVIRDEYLGPHAQKVVASLRAALNADNIDIHSGLSLIATVGHNMASRHGTAATIFAALAASNINIRMIDQGSSEMNIIVGVDTFDYEKAICAIYHAFK</sequence>
<dbReference type="InterPro" id="IPR018042">
    <property type="entry name" value="Aspartate_kinase_CS"/>
</dbReference>
<organism evidence="17 18">
    <name type="scientific">Candidatus Limadaptatus stercoripullorum</name>
    <dbReference type="NCBI Taxonomy" id="2840846"/>
    <lineage>
        <taxon>Bacteria</taxon>
        <taxon>Bacillati</taxon>
        <taxon>Bacillota</taxon>
        <taxon>Clostridia</taxon>
        <taxon>Eubacteriales</taxon>
        <taxon>Candidatus Limadaptatus</taxon>
    </lineage>
</organism>
<comment type="pathway">
    <text evidence="4 15">Amino-acid biosynthesis; L-threonine biosynthesis; L-threonine from L-aspartate: step 1/5.</text>
</comment>
<evidence type="ECO:0000256" key="5">
    <source>
        <dbReference type="ARBA" id="ARBA00010122"/>
    </source>
</evidence>
<dbReference type="GO" id="GO:0019877">
    <property type="term" value="P:diaminopimelate biosynthetic process"/>
    <property type="evidence" value="ECO:0007669"/>
    <property type="project" value="UniProtKB-KW"/>
</dbReference>
<evidence type="ECO:0000256" key="3">
    <source>
        <dbReference type="ARBA" id="ARBA00004986"/>
    </source>
</evidence>
<name>A0A9D1N955_9FIRM</name>
<comment type="caution">
    <text evidence="17">The sequence shown here is derived from an EMBL/GenBank/DDBJ whole genome shotgun (WGS) entry which is preliminary data.</text>
</comment>
<evidence type="ECO:0000259" key="16">
    <source>
        <dbReference type="PROSITE" id="PS51671"/>
    </source>
</evidence>
<dbReference type="NCBIfam" id="TIGR00657">
    <property type="entry name" value="asp_kinases"/>
    <property type="match status" value="1"/>
</dbReference>
<feature type="binding site" evidence="13">
    <location>
        <position position="49"/>
    </location>
    <ligand>
        <name>substrate</name>
    </ligand>
</feature>
<evidence type="ECO:0000256" key="13">
    <source>
        <dbReference type="PIRSR" id="PIRSR000726-1"/>
    </source>
</evidence>
<dbReference type="InterPro" id="IPR001048">
    <property type="entry name" value="Asp/Glu/Uridylate_kinase"/>
</dbReference>
<dbReference type="Pfam" id="PF00696">
    <property type="entry name" value="AA_kinase"/>
    <property type="match status" value="1"/>
</dbReference>
<comment type="pathway">
    <text evidence="3 15">Amino-acid biosynthesis; L-methionine biosynthesis via de novo pathway; L-homoserine from L-aspartate: step 1/3.</text>
</comment>
<dbReference type="SUPFAM" id="SSF55021">
    <property type="entry name" value="ACT-like"/>
    <property type="match status" value="2"/>
</dbReference>
<dbReference type="PANTHER" id="PTHR21499">
    <property type="entry name" value="ASPARTATE KINASE"/>
    <property type="match status" value="1"/>
</dbReference>
<reference evidence="17" key="2">
    <citation type="journal article" date="2021" name="PeerJ">
        <title>Extensive microbial diversity within the chicken gut microbiome revealed by metagenomics and culture.</title>
        <authorList>
            <person name="Gilroy R."/>
            <person name="Ravi A."/>
            <person name="Getino M."/>
            <person name="Pursley I."/>
            <person name="Horton D.L."/>
            <person name="Alikhan N.F."/>
            <person name="Baker D."/>
            <person name="Gharbi K."/>
            <person name="Hall N."/>
            <person name="Watson M."/>
            <person name="Adriaenssens E.M."/>
            <person name="Foster-Nyarko E."/>
            <person name="Jarju S."/>
            <person name="Secka A."/>
            <person name="Antonio M."/>
            <person name="Oren A."/>
            <person name="Chaudhuri R.R."/>
            <person name="La Ragione R."/>
            <person name="Hildebrand F."/>
            <person name="Pallen M.J."/>
        </authorList>
    </citation>
    <scope>NUCLEOTIDE SEQUENCE</scope>
    <source>
        <strain evidence="17">10406</strain>
    </source>
</reference>
<evidence type="ECO:0000256" key="4">
    <source>
        <dbReference type="ARBA" id="ARBA00005139"/>
    </source>
</evidence>
<dbReference type="PROSITE" id="PS51671">
    <property type="entry name" value="ACT"/>
    <property type="match status" value="1"/>
</dbReference>
<keyword evidence="6 14" id="KW-0808">Transferase</keyword>
<feature type="binding site" evidence="13">
    <location>
        <position position="216"/>
    </location>
    <ligand>
        <name>ATP</name>
        <dbReference type="ChEBI" id="CHEBI:30616"/>
    </ligand>
</feature>
<reference evidence="17" key="1">
    <citation type="submission" date="2020-10" db="EMBL/GenBank/DDBJ databases">
        <authorList>
            <person name="Gilroy R."/>
        </authorList>
    </citation>
    <scope>NUCLEOTIDE SEQUENCE</scope>
    <source>
        <strain evidence="17">10406</strain>
    </source>
</reference>
<feature type="binding site" evidence="13">
    <location>
        <begin position="205"/>
        <end position="206"/>
    </location>
    <ligand>
        <name>ATP</name>
        <dbReference type="ChEBI" id="CHEBI:30616"/>
    </ligand>
</feature>
<evidence type="ECO:0000256" key="2">
    <source>
        <dbReference type="ARBA" id="ARBA00004766"/>
    </source>
</evidence>
<dbReference type="InterPro" id="IPR036393">
    <property type="entry name" value="AceGlu_kinase-like_sf"/>
</dbReference>
<evidence type="ECO:0000256" key="12">
    <source>
        <dbReference type="ARBA" id="ARBA00047872"/>
    </source>
</evidence>
<evidence type="ECO:0000256" key="11">
    <source>
        <dbReference type="ARBA" id="ARBA00023154"/>
    </source>
</evidence>
<comment type="function">
    <text evidence="1">Catalyzes the phosphorylation of the beta-carboxyl group of aspartic acid with ATP to yield 4-phospho-L-aspartate, which is involved in the branched biosynthetic pathway leading to the biosynthesis of amino acids threonine, isoleucine and methionine.</text>
</comment>
<keyword evidence="7 13" id="KW-0547">Nucleotide-binding</keyword>
<dbReference type="GO" id="GO:0009089">
    <property type="term" value="P:lysine biosynthetic process via diaminopimelate"/>
    <property type="evidence" value="ECO:0007669"/>
    <property type="project" value="InterPro"/>
</dbReference>
<dbReference type="InterPro" id="IPR054352">
    <property type="entry name" value="ACT_Aspartokinase"/>
</dbReference>
<dbReference type="GO" id="GO:0009090">
    <property type="term" value="P:homoserine biosynthetic process"/>
    <property type="evidence" value="ECO:0007669"/>
    <property type="project" value="TreeGrafter"/>
</dbReference>
<evidence type="ECO:0000256" key="9">
    <source>
        <dbReference type="ARBA" id="ARBA00022840"/>
    </source>
</evidence>
<keyword evidence="11" id="KW-0457">Lysine biosynthesis</keyword>
<evidence type="ECO:0000256" key="7">
    <source>
        <dbReference type="ARBA" id="ARBA00022741"/>
    </source>
</evidence>
<evidence type="ECO:0000256" key="14">
    <source>
        <dbReference type="RuleBase" id="RU003448"/>
    </source>
</evidence>
<feature type="domain" description="ACT" evidence="16">
    <location>
        <begin position="377"/>
        <end position="436"/>
    </location>
</feature>
<comment type="catalytic activity">
    <reaction evidence="12 14">
        <text>L-aspartate + ATP = 4-phospho-L-aspartate + ADP</text>
        <dbReference type="Rhea" id="RHEA:23776"/>
        <dbReference type="ChEBI" id="CHEBI:29991"/>
        <dbReference type="ChEBI" id="CHEBI:30616"/>
        <dbReference type="ChEBI" id="CHEBI:57535"/>
        <dbReference type="ChEBI" id="CHEBI:456216"/>
        <dbReference type="EC" id="2.7.2.4"/>
    </reaction>
</comment>
<proteinExistence type="inferred from homology"/>
<comment type="similarity">
    <text evidence="5 14">Belongs to the aspartokinase family.</text>
</comment>
<dbReference type="NCBIfam" id="NF006540">
    <property type="entry name" value="PRK09034.1"/>
    <property type="match status" value="1"/>
</dbReference>
<dbReference type="GO" id="GO:0004072">
    <property type="term" value="F:aspartate kinase activity"/>
    <property type="evidence" value="ECO:0007669"/>
    <property type="project" value="UniProtKB-EC"/>
</dbReference>
<dbReference type="Pfam" id="PF22468">
    <property type="entry name" value="ACT_9"/>
    <property type="match status" value="1"/>
</dbReference>
<dbReference type="PROSITE" id="PS00324">
    <property type="entry name" value="ASPARTOKINASE"/>
    <property type="match status" value="1"/>
</dbReference>
<dbReference type="FunFam" id="3.30.2130.10:FF:000001">
    <property type="entry name" value="Bifunctional aspartokinase/homoserine dehydrogenase"/>
    <property type="match status" value="1"/>
</dbReference>
<dbReference type="Gene3D" id="3.40.1160.10">
    <property type="entry name" value="Acetylglutamate kinase-like"/>
    <property type="match status" value="1"/>
</dbReference>
<dbReference type="InterPro" id="IPR045865">
    <property type="entry name" value="ACT-like_dom_sf"/>
</dbReference>
<dbReference type="Proteomes" id="UP000886857">
    <property type="component" value="Unassembled WGS sequence"/>
</dbReference>
<dbReference type="EMBL" id="DVOE01000046">
    <property type="protein sequence ID" value="HIU98816.1"/>
    <property type="molecule type" value="Genomic_DNA"/>
</dbReference>
<dbReference type="PIRSF" id="PIRSF000726">
    <property type="entry name" value="Asp_kin"/>
    <property type="match status" value="1"/>
</dbReference>
<dbReference type="GO" id="GO:0005829">
    <property type="term" value="C:cytosol"/>
    <property type="evidence" value="ECO:0007669"/>
    <property type="project" value="TreeGrafter"/>
</dbReference>
<evidence type="ECO:0000256" key="15">
    <source>
        <dbReference type="RuleBase" id="RU004249"/>
    </source>
</evidence>